<feature type="transmembrane region" description="Helical" evidence="1">
    <location>
        <begin position="43"/>
        <end position="70"/>
    </location>
</feature>
<evidence type="ECO:0008006" key="4">
    <source>
        <dbReference type="Google" id="ProtNLM"/>
    </source>
</evidence>
<evidence type="ECO:0000313" key="2">
    <source>
        <dbReference type="EMBL" id="TPW74597.1"/>
    </source>
</evidence>
<keyword evidence="1" id="KW-0472">Membrane</keyword>
<comment type="caution">
    <text evidence="2">The sequence shown here is derived from an EMBL/GenBank/DDBJ whole genome shotgun (WGS) entry which is preliminary data.</text>
</comment>
<organism evidence="2 3">
    <name type="scientific">Schumannella soli</name>
    <dbReference type="NCBI Taxonomy" id="2590779"/>
    <lineage>
        <taxon>Bacteria</taxon>
        <taxon>Bacillati</taxon>
        <taxon>Actinomycetota</taxon>
        <taxon>Actinomycetes</taxon>
        <taxon>Micrococcales</taxon>
        <taxon>Microbacteriaceae</taxon>
        <taxon>Schumannella</taxon>
    </lineage>
</organism>
<reference evidence="2 3" key="1">
    <citation type="submission" date="2019-06" db="EMBL/GenBank/DDBJ databases">
        <authorList>
            <person name="Li F."/>
        </authorList>
    </citation>
    <scope>NUCLEOTIDE SEQUENCE [LARGE SCALE GENOMIC DNA]</scope>
    <source>
        <strain evidence="2 3">10F1D-1</strain>
    </source>
</reference>
<evidence type="ECO:0000313" key="3">
    <source>
        <dbReference type="Proteomes" id="UP000316252"/>
    </source>
</evidence>
<dbReference type="Pfam" id="PF26606">
    <property type="entry name" value="SCO4848"/>
    <property type="match status" value="1"/>
</dbReference>
<dbReference type="RefSeq" id="WP_141164235.1">
    <property type="nucleotide sequence ID" value="NZ_VHQG01000004.1"/>
</dbReference>
<keyword evidence="1" id="KW-1133">Transmembrane helix</keyword>
<dbReference type="AlphaFoldDB" id="A0A506XZB3"/>
<dbReference type="NCBIfam" id="NF046117">
    <property type="entry name" value="SCO4848_fam"/>
    <property type="match status" value="1"/>
</dbReference>
<protein>
    <recommendedName>
        <fullName evidence="4">Integral membrane protein</fullName>
    </recommendedName>
</protein>
<accession>A0A506XZB3</accession>
<dbReference type="EMBL" id="VHQG01000004">
    <property type="protein sequence ID" value="TPW74597.1"/>
    <property type="molecule type" value="Genomic_DNA"/>
</dbReference>
<dbReference type="Proteomes" id="UP000316252">
    <property type="component" value="Unassembled WGS sequence"/>
</dbReference>
<proteinExistence type="predicted"/>
<keyword evidence="3" id="KW-1185">Reference proteome</keyword>
<dbReference type="OrthoDB" id="4954985at2"/>
<sequence>MTVFAIVVLLLTALFNLVSWPRFYPRIKNDPRARDENGRATVFLKVHVILIAIALVIAVLSVVAAILLIVQLAS</sequence>
<gene>
    <name evidence="2" type="ORF">FJ657_13480</name>
</gene>
<evidence type="ECO:0000256" key="1">
    <source>
        <dbReference type="SAM" id="Phobius"/>
    </source>
</evidence>
<keyword evidence="1" id="KW-0812">Transmembrane</keyword>
<name>A0A506XZB3_9MICO</name>
<dbReference type="InterPro" id="IPR058061">
    <property type="entry name" value="SCO4848-like"/>
</dbReference>